<gene>
    <name evidence="2" type="ORF">U0070_005654</name>
</gene>
<keyword evidence="3" id="KW-1185">Reference proteome</keyword>
<evidence type="ECO:0000313" key="2">
    <source>
        <dbReference type="EMBL" id="KAK7815542.1"/>
    </source>
</evidence>
<name>A0AAW0IMF0_MYOGA</name>
<evidence type="ECO:0008006" key="4">
    <source>
        <dbReference type="Google" id="ProtNLM"/>
    </source>
</evidence>
<evidence type="ECO:0000256" key="1">
    <source>
        <dbReference type="SAM" id="MobiDB-lite"/>
    </source>
</evidence>
<dbReference type="Proteomes" id="UP001488838">
    <property type="component" value="Unassembled WGS sequence"/>
</dbReference>
<proteinExistence type="predicted"/>
<protein>
    <recommendedName>
        <fullName evidence="4">Ubinuclein 1</fullName>
    </recommendedName>
</protein>
<reference evidence="2 3" key="1">
    <citation type="journal article" date="2023" name="bioRxiv">
        <title>Conserved and derived expression patterns and positive selection on dental genes reveal complex evolutionary context of ever-growing rodent molars.</title>
        <authorList>
            <person name="Calamari Z.T."/>
            <person name="Song A."/>
            <person name="Cohen E."/>
            <person name="Akter M."/>
            <person name="Roy R.D."/>
            <person name="Hallikas O."/>
            <person name="Christensen M.M."/>
            <person name="Li P."/>
            <person name="Marangoni P."/>
            <person name="Jernvall J."/>
            <person name="Klein O.D."/>
        </authorList>
    </citation>
    <scope>NUCLEOTIDE SEQUENCE [LARGE SCALE GENOMIC DNA]</scope>
    <source>
        <strain evidence="2">V071</strain>
    </source>
</reference>
<organism evidence="2 3">
    <name type="scientific">Myodes glareolus</name>
    <name type="common">Bank vole</name>
    <name type="synonym">Clethrionomys glareolus</name>
    <dbReference type="NCBI Taxonomy" id="447135"/>
    <lineage>
        <taxon>Eukaryota</taxon>
        <taxon>Metazoa</taxon>
        <taxon>Chordata</taxon>
        <taxon>Craniata</taxon>
        <taxon>Vertebrata</taxon>
        <taxon>Euteleostomi</taxon>
        <taxon>Mammalia</taxon>
        <taxon>Eutheria</taxon>
        <taxon>Euarchontoglires</taxon>
        <taxon>Glires</taxon>
        <taxon>Rodentia</taxon>
        <taxon>Myomorpha</taxon>
        <taxon>Muroidea</taxon>
        <taxon>Cricetidae</taxon>
        <taxon>Arvicolinae</taxon>
        <taxon>Myodes</taxon>
    </lineage>
</organism>
<comment type="caution">
    <text evidence="2">The sequence shown here is derived from an EMBL/GenBank/DDBJ whole genome shotgun (WGS) entry which is preliminary data.</text>
</comment>
<dbReference type="EMBL" id="JBBHLL010000112">
    <property type="protein sequence ID" value="KAK7815542.1"/>
    <property type="molecule type" value="Genomic_DNA"/>
</dbReference>
<feature type="region of interest" description="Disordered" evidence="1">
    <location>
        <begin position="101"/>
        <end position="123"/>
    </location>
</feature>
<feature type="region of interest" description="Disordered" evidence="1">
    <location>
        <begin position="22"/>
        <end position="81"/>
    </location>
</feature>
<feature type="compositionally biased region" description="Low complexity" evidence="1">
    <location>
        <begin position="50"/>
        <end position="75"/>
    </location>
</feature>
<dbReference type="AlphaFoldDB" id="A0AAW0IMF0"/>
<sequence length="123" mass="12676">MRGEGKQTGWLLGPVQPLTPLLGSLGKASTSLSSTASHVKSPLPQARMTLPYPQSPSLTSSSSSACPMASPLPLLQSLHPGGPGPASVLLGLIHPSLTCSKLNKPSTNRISSSMEGRPLNNKL</sequence>
<evidence type="ECO:0000313" key="3">
    <source>
        <dbReference type="Proteomes" id="UP001488838"/>
    </source>
</evidence>
<feature type="compositionally biased region" description="Polar residues" evidence="1">
    <location>
        <begin position="27"/>
        <end position="38"/>
    </location>
</feature>
<accession>A0AAW0IMF0</accession>
<feature type="compositionally biased region" description="Polar residues" evidence="1">
    <location>
        <begin position="101"/>
        <end position="114"/>
    </location>
</feature>